<evidence type="ECO:0000313" key="1">
    <source>
        <dbReference type="EMBL" id="PLB41772.1"/>
    </source>
</evidence>
<dbReference type="AlphaFoldDB" id="A0A2I2FMA8"/>
<accession>A0A2I2FMA8</accession>
<dbReference type="GeneID" id="36527821"/>
<keyword evidence="2" id="KW-1185">Reference proteome</keyword>
<sequence>MFRFSFLFYLFDSCSRPSPLVHHRVYHPYTTRDVGARAGKEAGERSFYTPFWFRSFDSPAWLLCFIQKYLFVLLDIYLLRCVLG</sequence>
<gene>
    <name evidence="1" type="ORF">BDW47DRAFT_98551</name>
</gene>
<proteinExistence type="predicted"/>
<dbReference type="EMBL" id="KZ559119">
    <property type="protein sequence ID" value="PLB41772.1"/>
    <property type="molecule type" value="Genomic_DNA"/>
</dbReference>
<reference evidence="1 2" key="1">
    <citation type="submission" date="2017-12" db="EMBL/GenBank/DDBJ databases">
        <authorList>
            <consortium name="DOE Joint Genome Institute"/>
            <person name="Haridas S."/>
            <person name="Kjaerbolling I."/>
            <person name="Vesth T.C."/>
            <person name="Frisvad J.C."/>
            <person name="Nybo J.L."/>
            <person name="Theobald S."/>
            <person name="Kuo A."/>
            <person name="Bowyer P."/>
            <person name="Matsuda Y."/>
            <person name="Mondo S."/>
            <person name="Lyhne E.K."/>
            <person name="Kogle M.E."/>
            <person name="Clum A."/>
            <person name="Lipzen A."/>
            <person name="Salamov A."/>
            <person name="Ngan C.Y."/>
            <person name="Daum C."/>
            <person name="Chiniquy J."/>
            <person name="Barry K."/>
            <person name="LaButti K."/>
            <person name="Simmons B.A."/>
            <person name="Magnuson J.K."/>
            <person name="Mortensen U.H."/>
            <person name="Larsen T.O."/>
            <person name="Grigoriev I.V."/>
            <person name="Baker S.E."/>
            <person name="Andersen M.R."/>
            <person name="Nordberg H.P."/>
            <person name="Cantor M.N."/>
            <person name="Hua S.X."/>
        </authorList>
    </citation>
    <scope>NUCLEOTIDE SEQUENCE [LARGE SCALE GENOMIC DNA]</scope>
    <source>
        <strain evidence="1 2">CBS 102.13</strain>
    </source>
</reference>
<evidence type="ECO:0000313" key="2">
    <source>
        <dbReference type="Proteomes" id="UP000234585"/>
    </source>
</evidence>
<protein>
    <submittedName>
        <fullName evidence="1">Uncharacterized protein</fullName>
    </submittedName>
</protein>
<dbReference type="Proteomes" id="UP000234585">
    <property type="component" value="Unassembled WGS sequence"/>
</dbReference>
<name>A0A2I2FMA8_ASPCN</name>
<dbReference type="RefSeq" id="XP_024675784.1">
    <property type="nucleotide sequence ID" value="XM_024820661.1"/>
</dbReference>
<organism evidence="1 2">
    <name type="scientific">Aspergillus candidus</name>
    <dbReference type="NCBI Taxonomy" id="41067"/>
    <lineage>
        <taxon>Eukaryota</taxon>
        <taxon>Fungi</taxon>
        <taxon>Dikarya</taxon>
        <taxon>Ascomycota</taxon>
        <taxon>Pezizomycotina</taxon>
        <taxon>Eurotiomycetes</taxon>
        <taxon>Eurotiomycetidae</taxon>
        <taxon>Eurotiales</taxon>
        <taxon>Aspergillaceae</taxon>
        <taxon>Aspergillus</taxon>
        <taxon>Aspergillus subgen. Circumdati</taxon>
    </lineage>
</organism>